<dbReference type="PANTHER" id="PTHR10827:SF52">
    <property type="entry name" value="IP16409P"/>
    <property type="match status" value="1"/>
</dbReference>
<dbReference type="InterPro" id="IPR011992">
    <property type="entry name" value="EF-hand-dom_pair"/>
</dbReference>
<dbReference type="Pfam" id="PF13499">
    <property type="entry name" value="EF-hand_7"/>
    <property type="match status" value="1"/>
</dbReference>
<dbReference type="SUPFAM" id="SSF47473">
    <property type="entry name" value="EF-hand"/>
    <property type="match status" value="2"/>
</dbReference>
<dbReference type="InterPro" id="IPR018247">
    <property type="entry name" value="EF_Hand_1_Ca_BS"/>
</dbReference>
<dbReference type="RefSeq" id="WP_243923877.1">
    <property type="nucleotide sequence ID" value="NZ_JALHLG010000052.1"/>
</dbReference>
<dbReference type="Proteomes" id="UP001202281">
    <property type="component" value="Unassembled WGS sequence"/>
</dbReference>
<organism evidence="4 5">
    <name type="scientific">Novosphingobium beihaiensis</name>
    <dbReference type="NCBI Taxonomy" id="2930389"/>
    <lineage>
        <taxon>Bacteria</taxon>
        <taxon>Pseudomonadati</taxon>
        <taxon>Pseudomonadota</taxon>
        <taxon>Alphaproteobacteria</taxon>
        <taxon>Sphingomonadales</taxon>
        <taxon>Sphingomonadaceae</taxon>
        <taxon>Novosphingobium</taxon>
    </lineage>
</organism>
<evidence type="ECO:0000313" key="5">
    <source>
        <dbReference type="Proteomes" id="UP001202281"/>
    </source>
</evidence>
<feature type="compositionally biased region" description="Basic and acidic residues" evidence="1">
    <location>
        <begin position="187"/>
        <end position="204"/>
    </location>
</feature>
<feature type="domain" description="EF-hand" evidence="3">
    <location>
        <begin position="75"/>
        <end position="110"/>
    </location>
</feature>
<dbReference type="Gene3D" id="1.10.238.10">
    <property type="entry name" value="EF-hand"/>
    <property type="match status" value="2"/>
</dbReference>
<feature type="region of interest" description="Disordered" evidence="1">
    <location>
        <begin position="187"/>
        <end position="221"/>
    </location>
</feature>
<dbReference type="Pfam" id="PF13202">
    <property type="entry name" value="EF-hand_5"/>
    <property type="match status" value="3"/>
</dbReference>
<evidence type="ECO:0000256" key="1">
    <source>
        <dbReference type="SAM" id="MobiDB-lite"/>
    </source>
</evidence>
<gene>
    <name evidence="4" type="ORF">MTR66_18975</name>
</gene>
<keyword evidence="5" id="KW-1185">Reference proteome</keyword>
<dbReference type="PANTHER" id="PTHR10827">
    <property type="entry name" value="RETICULOCALBIN"/>
    <property type="match status" value="1"/>
</dbReference>
<comment type="caution">
    <text evidence="4">The sequence shown here is derived from an EMBL/GenBank/DDBJ whole genome shotgun (WGS) entry which is preliminary data.</text>
</comment>
<proteinExistence type="predicted"/>
<name>A0ABT0BV54_9SPHN</name>
<dbReference type="InterPro" id="IPR002048">
    <property type="entry name" value="EF_hand_dom"/>
</dbReference>
<feature type="signal peptide" evidence="2">
    <location>
        <begin position="1"/>
        <end position="25"/>
    </location>
</feature>
<dbReference type="EMBL" id="JALHLG010000052">
    <property type="protein sequence ID" value="MCJ2188887.1"/>
    <property type="molecule type" value="Genomic_DNA"/>
</dbReference>
<sequence length="221" mass="23607">MKTAIKTLTLGLSAAALSIGGIAYAQPPGPAKPFMDANKDGLITRDEAQKAAEGMFTRLDFNKDGKIDQADRDARHAQRRGAMFAKIDTNGDGSISKDEFMAAKAPGPRGPGMKGPGMTGQGMTAQGMTGPGMANPGKKMSRWGGKGKRGHHGRHGHGMMMLKMADTNNDGAVSKAEFMTASTKHFDMMDANKDGQVTKEERQTARQNMRAKWQAAQPAKK</sequence>
<dbReference type="PROSITE" id="PS50222">
    <property type="entry name" value="EF_HAND_2"/>
    <property type="match status" value="1"/>
</dbReference>
<reference evidence="4 5" key="1">
    <citation type="submission" date="2022-04" db="EMBL/GenBank/DDBJ databases">
        <title>Identification of a novel bacterium isolated from mangrove sediments.</title>
        <authorList>
            <person name="Pan X."/>
        </authorList>
    </citation>
    <scope>NUCLEOTIDE SEQUENCE [LARGE SCALE GENOMIC DNA]</scope>
    <source>
        <strain evidence="4 5">B2638</strain>
    </source>
</reference>
<feature type="chain" id="PRO_5045326117" evidence="2">
    <location>
        <begin position="26"/>
        <end position="221"/>
    </location>
</feature>
<dbReference type="SMART" id="SM00054">
    <property type="entry name" value="EFh"/>
    <property type="match status" value="3"/>
</dbReference>
<evidence type="ECO:0000313" key="4">
    <source>
        <dbReference type="EMBL" id="MCJ2188887.1"/>
    </source>
</evidence>
<keyword evidence="2" id="KW-0732">Signal</keyword>
<accession>A0ABT0BV54</accession>
<evidence type="ECO:0000259" key="3">
    <source>
        <dbReference type="PROSITE" id="PS50222"/>
    </source>
</evidence>
<evidence type="ECO:0000256" key="2">
    <source>
        <dbReference type="SAM" id="SignalP"/>
    </source>
</evidence>
<protein>
    <submittedName>
        <fullName evidence="4">EF-hand domain-containing protein</fullName>
    </submittedName>
</protein>
<dbReference type="PROSITE" id="PS00018">
    <property type="entry name" value="EF_HAND_1"/>
    <property type="match status" value="1"/>
</dbReference>